<evidence type="ECO:0000313" key="14">
    <source>
        <dbReference type="Proteomes" id="UP000724874"/>
    </source>
</evidence>
<comment type="catalytic activity">
    <reaction evidence="1">
        <text>Endonucleolytic cleavage of RNA, removing extra 3' nucleotides from tRNA precursor, generating 3' termini of tRNAs. A 3'-hydroxy group is left at the tRNA terminus and a 5'-phosphoryl group is left at the trailer molecule.</text>
        <dbReference type="EC" id="3.1.26.11"/>
    </reaction>
</comment>
<protein>
    <recommendedName>
        <fullName evidence="4">ribonuclease Z</fullName>
        <ecNumber evidence="4">3.1.26.11</ecNumber>
    </recommendedName>
</protein>
<dbReference type="GO" id="GO:0042781">
    <property type="term" value="F:3'-tRNA processing endoribonuclease activity"/>
    <property type="evidence" value="ECO:0007669"/>
    <property type="project" value="UniProtKB-EC"/>
</dbReference>
<keyword evidence="10" id="KW-0862">Zinc</keyword>
<gene>
    <name evidence="13" type="ORF">CPB84DRAFT_1775902</name>
</gene>
<keyword evidence="9" id="KW-0378">Hydrolase</keyword>
<dbReference type="GO" id="GO:0005739">
    <property type="term" value="C:mitochondrion"/>
    <property type="evidence" value="ECO:0007669"/>
    <property type="project" value="TreeGrafter"/>
</dbReference>
<dbReference type="PANTHER" id="PTHR12553:SF49">
    <property type="entry name" value="ZINC PHOSPHODIESTERASE ELAC PROTEIN 2"/>
    <property type="match status" value="1"/>
</dbReference>
<dbReference type="AlphaFoldDB" id="A0A9P5NR93"/>
<evidence type="ECO:0000256" key="6">
    <source>
        <dbReference type="ARBA" id="ARBA00022722"/>
    </source>
</evidence>
<feature type="compositionally biased region" description="Polar residues" evidence="11">
    <location>
        <begin position="270"/>
        <end position="286"/>
    </location>
</feature>
<evidence type="ECO:0000256" key="9">
    <source>
        <dbReference type="ARBA" id="ARBA00022801"/>
    </source>
</evidence>
<evidence type="ECO:0000313" key="13">
    <source>
        <dbReference type="EMBL" id="KAF8902361.1"/>
    </source>
</evidence>
<accession>A0A9P5NR93</accession>
<keyword evidence="5" id="KW-0819">tRNA processing</keyword>
<organism evidence="13 14">
    <name type="scientific">Gymnopilus junonius</name>
    <name type="common">Spectacular rustgill mushroom</name>
    <name type="synonym">Gymnopilus spectabilis subsp. junonius</name>
    <dbReference type="NCBI Taxonomy" id="109634"/>
    <lineage>
        <taxon>Eukaryota</taxon>
        <taxon>Fungi</taxon>
        <taxon>Dikarya</taxon>
        <taxon>Basidiomycota</taxon>
        <taxon>Agaricomycotina</taxon>
        <taxon>Agaricomycetes</taxon>
        <taxon>Agaricomycetidae</taxon>
        <taxon>Agaricales</taxon>
        <taxon>Agaricineae</taxon>
        <taxon>Hymenogastraceae</taxon>
        <taxon>Gymnopilus</taxon>
    </lineage>
</organism>
<dbReference type="Pfam" id="PF13691">
    <property type="entry name" value="Lactamase_B_4"/>
    <property type="match status" value="1"/>
</dbReference>
<dbReference type="InterPro" id="IPR036866">
    <property type="entry name" value="RibonucZ/Hydroxyglut_hydro"/>
</dbReference>
<dbReference type="EC" id="3.1.26.11" evidence="4"/>
<proteinExistence type="inferred from homology"/>
<feature type="region of interest" description="Disordered" evidence="11">
    <location>
        <begin position="169"/>
        <end position="198"/>
    </location>
</feature>
<keyword evidence="14" id="KW-1185">Reference proteome</keyword>
<comment type="caution">
    <text evidence="13">The sequence shown here is derived from an EMBL/GenBank/DDBJ whole genome shotgun (WGS) entry which is preliminary data.</text>
</comment>
<evidence type="ECO:0000256" key="11">
    <source>
        <dbReference type="SAM" id="MobiDB-lite"/>
    </source>
</evidence>
<comment type="similarity">
    <text evidence="3">Belongs to the RNase Z family.</text>
</comment>
<keyword evidence="6" id="KW-0540">Nuclease</keyword>
<dbReference type="Gene3D" id="3.60.15.10">
    <property type="entry name" value="Ribonuclease Z/Hydroxyacylglutathione hydrolase-like"/>
    <property type="match status" value="4"/>
</dbReference>
<dbReference type="InterPro" id="IPR027794">
    <property type="entry name" value="tRNase_Z_dom"/>
</dbReference>
<feature type="domain" description="tRNase Z endonuclease" evidence="12">
    <location>
        <begin position="6"/>
        <end position="62"/>
    </location>
</feature>
<dbReference type="SUPFAM" id="SSF56281">
    <property type="entry name" value="Metallo-hydrolase/oxidoreductase"/>
    <property type="match status" value="2"/>
</dbReference>
<name>A0A9P5NR93_GYMJU</name>
<feature type="region of interest" description="Disordered" evidence="11">
    <location>
        <begin position="252"/>
        <end position="314"/>
    </location>
</feature>
<reference evidence="13" key="1">
    <citation type="submission" date="2020-11" db="EMBL/GenBank/DDBJ databases">
        <authorList>
            <consortium name="DOE Joint Genome Institute"/>
            <person name="Ahrendt S."/>
            <person name="Riley R."/>
            <person name="Andreopoulos W."/>
            <person name="LaButti K."/>
            <person name="Pangilinan J."/>
            <person name="Ruiz-duenas F.J."/>
            <person name="Barrasa J.M."/>
            <person name="Sanchez-Garcia M."/>
            <person name="Camarero S."/>
            <person name="Miyauchi S."/>
            <person name="Serrano A."/>
            <person name="Linde D."/>
            <person name="Babiker R."/>
            <person name="Drula E."/>
            <person name="Ayuso-Fernandez I."/>
            <person name="Pacheco R."/>
            <person name="Padilla G."/>
            <person name="Ferreira P."/>
            <person name="Barriuso J."/>
            <person name="Kellner H."/>
            <person name="Castanera R."/>
            <person name="Alfaro M."/>
            <person name="Ramirez L."/>
            <person name="Pisabarro A.G."/>
            <person name="Kuo A."/>
            <person name="Tritt A."/>
            <person name="Lipzen A."/>
            <person name="He G."/>
            <person name="Yan M."/>
            <person name="Ng V."/>
            <person name="Cullen D."/>
            <person name="Martin F."/>
            <person name="Rosso M.-N."/>
            <person name="Henrissat B."/>
            <person name="Hibbett D."/>
            <person name="Martinez A.T."/>
            <person name="Grigoriev I.V."/>
        </authorList>
    </citation>
    <scope>NUCLEOTIDE SEQUENCE</scope>
    <source>
        <strain evidence="13">AH 44721</strain>
    </source>
</reference>
<evidence type="ECO:0000256" key="3">
    <source>
        <dbReference type="ARBA" id="ARBA00007823"/>
    </source>
</evidence>
<evidence type="ECO:0000256" key="2">
    <source>
        <dbReference type="ARBA" id="ARBA00001947"/>
    </source>
</evidence>
<comment type="cofactor">
    <cofactor evidence="2">
        <name>Zn(2+)</name>
        <dbReference type="ChEBI" id="CHEBI:29105"/>
    </cofactor>
</comment>
<sequence>MNWSTSVLTTISSDTEPSIIVTFDNAKYIFNTSENTTRSFLQSGRTWRKAKALFFTQARVEKTSGLVGLIMTFADATISDLQLIGPQGLNHILASMRLFTFRDSMKVQPSEIPWISPPSPTPTPCYSDDNVKVYAIPVLPFPRPTISSSEGGAAELPSVDPLPTEALMETSTEGTGKRKREHSPDSPHKKSNLGDTRLGKVHIYPPLFNEMGKPHFRPENLEGELADAYRQLVIQKMFPGTNIKAVVVKESKPPQAKKITGKVDKVNKHGGSNSPKTSRSFATDANQDTKDPDDYKRSRSPLTEGFRLQLPNPSFKLPPSETPPAVSYLIVGPQHRGKFNAAKATELGVPKGHIRAALARGETITFEVKVGEEIVQRTVKAEEVVAKPELPGAVLILDVPSNEHVPALVASFRDTDFYQKFWFEDPVSFESQNREYNTRVVYHMLGEGVLEDEGYKAFMNGFGPLAHHIIASREHCPDPVTFTSAAYSQLRLNKVDDKMFRMPKYSLTPKKDMSMIYGLPQNCQPMASHLTTTMRPWAPPAADPEVLKRDKLLPVLTEVEPLTFSDAMQASVTEAQKDVAEVIRAGTVPVSPGADVGIITLGTGGSLPSKYRNGEKYSLSTLVQIPGYGNILLDVDSGYNVWHALRDLKCIFVSHLHADHHMGLAAAGSTTVEPLYVVSIRVSISVQDLGLNDPSGNGVVSVFSESLHYKAVNQYLRNGLWQIGGDEPWLDFQKSVDNAQRMCNSLGLNSIQTVDMYHKCRCYGVSLRHRDGWSVAFSGDTAPSDNLRRIGMNTTVLIHEATMADEEADVASQKAHSTIGQAIAEGKTLDECKNILLTHFSAQRHPVPENFRPPELTIGDMWKMQFYLTCVSNNFLDTYDKSEDDALTTAAVDNVSRV</sequence>
<feature type="compositionally biased region" description="Basic and acidic residues" evidence="11">
    <location>
        <begin position="287"/>
        <end position="297"/>
    </location>
</feature>
<dbReference type="GO" id="GO:0046872">
    <property type="term" value="F:metal ion binding"/>
    <property type="evidence" value="ECO:0007669"/>
    <property type="project" value="UniProtKB-KW"/>
</dbReference>
<dbReference type="OrthoDB" id="527344at2759"/>
<evidence type="ECO:0000256" key="5">
    <source>
        <dbReference type="ARBA" id="ARBA00022694"/>
    </source>
</evidence>
<evidence type="ECO:0000259" key="12">
    <source>
        <dbReference type="Pfam" id="PF13691"/>
    </source>
</evidence>
<dbReference type="PANTHER" id="PTHR12553">
    <property type="entry name" value="ZINC PHOSPHODIESTERASE ELAC PROTEIN 2"/>
    <property type="match status" value="1"/>
</dbReference>
<dbReference type="Proteomes" id="UP000724874">
    <property type="component" value="Unassembled WGS sequence"/>
</dbReference>
<keyword evidence="7" id="KW-0479">Metal-binding</keyword>
<evidence type="ECO:0000256" key="10">
    <source>
        <dbReference type="ARBA" id="ARBA00022833"/>
    </source>
</evidence>
<evidence type="ECO:0000256" key="1">
    <source>
        <dbReference type="ARBA" id="ARBA00000402"/>
    </source>
</evidence>
<dbReference type="CDD" id="cd07718">
    <property type="entry name" value="RNaseZ_ELAC1_ELAC2-C-term-like_MBL-fold"/>
    <property type="match status" value="1"/>
</dbReference>
<dbReference type="EMBL" id="JADNYJ010000036">
    <property type="protein sequence ID" value="KAF8902361.1"/>
    <property type="molecule type" value="Genomic_DNA"/>
</dbReference>
<evidence type="ECO:0000256" key="8">
    <source>
        <dbReference type="ARBA" id="ARBA00022759"/>
    </source>
</evidence>
<evidence type="ECO:0000256" key="7">
    <source>
        <dbReference type="ARBA" id="ARBA00022723"/>
    </source>
</evidence>
<dbReference type="InterPro" id="IPR047151">
    <property type="entry name" value="RNZ2-like"/>
</dbReference>
<evidence type="ECO:0000256" key="4">
    <source>
        <dbReference type="ARBA" id="ARBA00012477"/>
    </source>
</evidence>
<keyword evidence="8" id="KW-0255">Endonuclease</keyword>
<dbReference type="GO" id="GO:1990180">
    <property type="term" value="P:mitochondrial tRNA 3'-end processing"/>
    <property type="evidence" value="ECO:0007669"/>
    <property type="project" value="TreeGrafter"/>
</dbReference>